<dbReference type="EMBL" id="CACVAV010000055">
    <property type="protein sequence ID" value="CAA6803120.1"/>
    <property type="molecule type" value="Genomic_DNA"/>
</dbReference>
<dbReference type="AlphaFoldDB" id="A0A6S6S0Y0"/>
<sequence length="43" mass="4716">PDLIQKTPGTARHDDGQYPSEALSDSVVKHMTEAVNTRLNLLP</sequence>
<evidence type="ECO:0000313" key="2">
    <source>
        <dbReference type="EMBL" id="CAA6803120.1"/>
    </source>
</evidence>
<gene>
    <name evidence="2" type="ORF">HELGO_WM73365</name>
</gene>
<accession>A0A6S6S0Y0</accession>
<name>A0A6S6S0Y0_9GAMM</name>
<feature type="region of interest" description="Disordered" evidence="1">
    <location>
        <begin position="1"/>
        <end position="20"/>
    </location>
</feature>
<evidence type="ECO:0000256" key="1">
    <source>
        <dbReference type="SAM" id="MobiDB-lite"/>
    </source>
</evidence>
<feature type="non-terminal residue" evidence="2">
    <location>
        <position position="1"/>
    </location>
</feature>
<reference evidence="2" key="1">
    <citation type="submission" date="2020-01" db="EMBL/GenBank/DDBJ databases">
        <authorList>
            <person name="Meier V. D."/>
            <person name="Meier V D."/>
        </authorList>
    </citation>
    <scope>NUCLEOTIDE SEQUENCE</scope>
    <source>
        <strain evidence="2">HLG_WM_MAG_08</strain>
    </source>
</reference>
<proteinExistence type="predicted"/>
<organism evidence="2">
    <name type="scientific">uncultured Thiotrichaceae bacterium</name>
    <dbReference type="NCBI Taxonomy" id="298394"/>
    <lineage>
        <taxon>Bacteria</taxon>
        <taxon>Pseudomonadati</taxon>
        <taxon>Pseudomonadota</taxon>
        <taxon>Gammaproteobacteria</taxon>
        <taxon>Thiotrichales</taxon>
        <taxon>Thiotrichaceae</taxon>
        <taxon>environmental samples</taxon>
    </lineage>
</organism>
<protein>
    <submittedName>
        <fullName evidence="2">Uncharacterized protein</fullName>
    </submittedName>
</protein>